<organism evidence="1 2">
    <name type="scientific">Malus domestica</name>
    <name type="common">Apple</name>
    <name type="synonym">Pyrus malus</name>
    <dbReference type="NCBI Taxonomy" id="3750"/>
    <lineage>
        <taxon>Eukaryota</taxon>
        <taxon>Viridiplantae</taxon>
        <taxon>Streptophyta</taxon>
        <taxon>Embryophyta</taxon>
        <taxon>Tracheophyta</taxon>
        <taxon>Spermatophyta</taxon>
        <taxon>Magnoliopsida</taxon>
        <taxon>eudicotyledons</taxon>
        <taxon>Gunneridae</taxon>
        <taxon>Pentapetalae</taxon>
        <taxon>rosids</taxon>
        <taxon>fabids</taxon>
        <taxon>Rosales</taxon>
        <taxon>Rosaceae</taxon>
        <taxon>Amygdaloideae</taxon>
        <taxon>Maleae</taxon>
        <taxon>Malus</taxon>
    </lineage>
</organism>
<proteinExistence type="predicted"/>
<dbReference type="InterPro" id="IPR052408">
    <property type="entry name" value="Exonuclease_MUT-7-like"/>
</dbReference>
<name>A0A498K2V4_MALDO</name>
<comment type="caution">
    <text evidence="1">The sequence shown here is derived from an EMBL/GenBank/DDBJ whole genome shotgun (WGS) entry which is preliminary data.</text>
</comment>
<evidence type="ECO:0000313" key="2">
    <source>
        <dbReference type="Proteomes" id="UP000290289"/>
    </source>
</evidence>
<keyword evidence="2" id="KW-1185">Reference proteome</keyword>
<gene>
    <name evidence="1" type="ORF">DVH24_015125</name>
</gene>
<dbReference type="PANTHER" id="PTHR47765:SF2">
    <property type="entry name" value="EXONUCLEASE MUT-7 HOMOLOG"/>
    <property type="match status" value="1"/>
</dbReference>
<dbReference type="AlphaFoldDB" id="A0A498K2V4"/>
<dbReference type="Proteomes" id="UP000290289">
    <property type="component" value="Chromosome 4"/>
</dbReference>
<sequence>MEAKDLAAQLFLDIVGGSVNHDERIVEKILEVYDVQLANIYKVMCLNAKNNCRFDNAKEFVEHYIFGLIESQPYMAAVTLLEHFSIHQTGQLFLHRMIESRQLKAADKWATFMGKPMLCILVQEYFCRNMLKNAYDIIQKNNLRHEFPDLADLFTKGLSTPRSKLLVSKLPVVPPPVSLRGSGFGQVNESACRTGKGLERPNIVEASTGTRSLTFR</sequence>
<reference evidence="1 2" key="1">
    <citation type="submission" date="2018-10" db="EMBL/GenBank/DDBJ databases">
        <title>A high-quality apple genome assembly.</title>
        <authorList>
            <person name="Hu J."/>
        </authorList>
    </citation>
    <scope>NUCLEOTIDE SEQUENCE [LARGE SCALE GENOMIC DNA]</scope>
    <source>
        <strain evidence="2">cv. HFTH1</strain>
        <tissue evidence="1">Young leaf</tissue>
    </source>
</reference>
<dbReference type="EMBL" id="RDQH01000330">
    <property type="protein sequence ID" value="RXI01776.1"/>
    <property type="molecule type" value="Genomic_DNA"/>
</dbReference>
<evidence type="ECO:0000313" key="1">
    <source>
        <dbReference type="EMBL" id="RXI01776.1"/>
    </source>
</evidence>
<accession>A0A498K2V4</accession>
<dbReference type="PANTHER" id="PTHR47765">
    <property type="entry name" value="3'-5' EXONUCLEASE DOMAIN-CONTAINING PROTEIN"/>
    <property type="match status" value="1"/>
</dbReference>
<protein>
    <submittedName>
        <fullName evidence="1">Uncharacterized protein</fullName>
    </submittedName>
</protein>
<dbReference type="STRING" id="3750.A0A498K2V4"/>